<dbReference type="AlphaFoldDB" id="A0A177XWZ7"/>
<organism evidence="1 2">
    <name type="scientific">Vibrio bivalvicida</name>
    <dbReference type="NCBI Taxonomy" id="1276888"/>
    <lineage>
        <taxon>Bacteria</taxon>
        <taxon>Pseudomonadati</taxon>
        <taxon>Pseudomonadota</taxon>
        <taxon>Gammaproteobacteria</taxon>
        <taxon>Vibrionales</taxon>
        <taxon>Vibrionaceae</taxon>
        <taxon>Vibrio</taxon>
        <taxon>Vibrio oreintalis group</taxon>
    </lineage>
</organism>
<dbReference type="EMBL" id="LLEI02000051">
    <property type="protein sequence ID" value="OAJ93101.1"/>
    <property type="molecule type" value="Genomic_DNA"/>
</dbReference>
<name>A0A177XWZ7_9VIBR</name>
<reference evidence="1 2" key="1">
    <citation type="journal article" date="2016" name="Syst. Appl. Microbiol.">
        <title>Vibrio bivalvicida sp. nov., a novel larval pathogen for bivalve molluscs reared in a hatchery.</title>
        <authorList>
            <person name="Dubert J."/>
            <person name="Romalde J.L."/>
            <person name="Prado S."/>
            <person name="Barja J.L."/>
        </authorList>
    </citation>
    <scope>NUCLEOTIDE SEQUENCE [LARGE SCALE GENOMIC DNA]</scope>
    <source>
        <strain evidence="1 2">605</strain>
    </source>
</reference>
<protein>
    <submittedName>
        <fullName evidence="1">Uncharacterized protein</fullName>
    </submittedName>
</protein>
<accession>A0A177XWZ7</accession>
<evidence type="ECO:0000313" key="1">
    <source>
        <dbReference type="EMBL" id="OAJ93101.1"/>
    </source>
</evidence>
<gene>
    <name evidence="1" type="ORF">APB76_16555</name>
</gene>
<comment type="caution">
    <text evidence="1">The sequence shown here is derived from an EMBL/GenBank/DDBJ whole genome shotgun (WGS) entry which is preliminary data.</text>
</comment>
<dbReference type="Proteomes" id="UP000078406">
    <property type="component" value="Unassembled WGS sequence"/>
</dbReference>
<proteinExistence type="predicted"/>
<sequence length="60" mass="6690">MYFKLGTWVKNSTFFVAANNLLKTDCQRGAFLVQVEYSVYGGLVKCGGRVVSHLAGRYKP</sequence>
<evidence type="ECO:0000313" key="2">
    <source>
        <dbReference type="Proteomes" id="UP000078406"/>
    </source>
</evidence>